<dbReference type="Proteomes" id="UP000247498">
    <property type="component" value="Unassembled WGS sequence"/>
</dbReference>
<dbReference type="Pfam" id="PF03357">
    <property type="entry name" value="Snf7"/>
    <property type="match status" value="1"/>
</dbReference>
<keyword evidence="2" id="KW-1185">Reference proteome</keyword>
<gene>
    <name evidence="1" type="ORF">Rsub_07514</name>
</gene>
<dbReference type="OrthoDB" id="10266568at2759"/>
<proteinExistence type="predicted"/>
<comment type="caution">
    <text evidence="1">The sequence shown here is derived from an EMBL/GenBank/DDBJ whole genome shotgun (WGS) entry which is preliminary data.</text>
</comment>
<evidence type="ECO:0000313" key="1">
    <source>
        <dbReference type="EMBL" id="GBF95013.1"/>
    </source>
</evidence>
<dbReference type="PANTHER" id="PTHR10476">
    <property type="entry name" value="CHARGED MULTIVESICULAR BODY PROTEIN"/>
    <property type="match status" value="1"/>
</dbReference>
<evidence type="ECO:0000313" key="2">
    <source>
        <dbReference type="Proteomes" id="UP000247498"/>
    </source>
</evidence>
<organism evidence="1 2">
    <name type="scientific">Raphidocelis subcapitata</name>
    <dbReference type="NCBI Taxonomy" id="307507"/>
    <lineage>
        <taxon>Eukaryota</taxon>
        <taxon>Viridiplantae</taxon>
        <taxon>Chlorophyta</taxon>
        <taxon>core chlorophytes</taxon>
        <taxon>Chlorophyceae</taxon>
        <taxon>CS clade</taxon>
        <taxon>Sphaeropleales</taxon>
        <taxon>Selenastraceae</taxon>
        <taxon>Raphidocelis</taxon>
    </lineage>
</organism>
<reference evidence="1 2" key="1">
    <citation type="journal article" date="2018" name="Sci. Rep.">
        <title>Raphidocelis subcapitata (=Pseudokirchneriella subcapitata) provides an insight into genome evolution and environmental adaptations in the Sphaeropleales.</title>
        <authorList>
            <person name="Suzuki S."/>
            <person name="Yamaguchi H."/>
            <person name="Nakajima N."/>
            <person name="Kawachi M."/>
        </authorList>
    </citation>
    <scope>NUCLEOTIDE SEQUENCE [LARGE SCALE GENOMIC DNA]</scope>
    <source>
        <strain evidence="1 2">NIES-35</strain>
    </source>
</reference>
<dbReference type="InterPro" id="IPR005024">
    <property type="entry name" value="Snf7_fam"/>
</dbReference>
<accession>A0A2V0PAT3</accession>
<dbReference type="AlphaFoldDB" id="A0A2V0PAT3"/>
<dbReference type="Gene3D" id="6.10.140.1230">
    <property type="match status" value="1"/>
</dbReference>
<dbReference type="InParanoid" id="A0A2V0PAT3"/>
<protein>
    <submittedName>
        <fullName evidence="1">Uncharacterized protein</fullName>
    </submittedName>
</protein>
<dbReference type="EMBL" id="BDRX01000059">
    <property type="protein sequence ID" value="GBF95013.1"/>
    <property type="molecule type" value="Genomic_DNA"/>
</dbReference>
<dbReference type="FunCoup" id="A0A2V0PAT3">
    <property type="interactions" value="2229"/>
</dbReference>
<name>A0A2V0PAT3_9CHLO</name>
<dbReference type="STRING" id="307507.A0A2V0PAT3"/>
<sequence length="194" mass="20752">MADRIMEQVFNLKFAAKQLQRSSARCEKEEKTERLKVKKAIEKGNMEGAKIYAENAIRKKGEALSYLKLSSRLDAVVARLDTQSKMAGVTRNMAGITARLEKALAANDVERIAETMGSFEKCFEELDLQTQVVDGVMAQSSAQGTPENEVASLMQQVADEHGLELSLGLPGVGAPAAAAAAPAAGQRVTGGLGR</sequence>
<dbReference type="GO" id="GO:0007034">
    <property type="term" value="P:vacuolar transport"/>
    <property type="evidence" value="ECO:0007669"/>
    <property type="project" value="InterPro"/>
</dbReference>